<evidence type="ECO:0000313" key="1">
    <source>
        <dbReference type="EMBL" id="AHF76548.1"/>
    </source>
</evidence>
<gene>
    <name evidence="1" type="ORF">Sant_1490</name>
</gene>
<reference evidence="1 2" key="1">
    <citation type="journal article" date="2014" name="Genome Biol. Evol.">
        <title>Genome degeneration and adaptation in a nascent stage of symbiosis.</title>
        <authorList>
            <person name="Oakeson K.F."/>
            <person name="Gil R."/>
            <person name="Clayton A.L."/>
            <person name="Dunn D.M."/>
            <person name="von Niederhausern A.C."/>
            <person name="Hamil C."/>
            <person name="Aoyagi A."/>
            <person name="Duval B."/>
            <person name="Baca A."/>
            <person name="Silva F.J."/>
            <person name="Vallier A."/>
            <person name="Jackson D.G."/>
            <person name="Latorre A."/>
            <person name="Weiss R.B."/>
            <person name="Heddi A."/>
            <person name="Moya A."/>
            <person name="Dale C."/>
        </authorList>
    </citation>
    <scope>NUCLEOTIDE SEQUENCE [LARGE SCALE GENOMIC DNA]</scope>
    <source>
        <strain evidence="1 2">HS1</strain>
    </source>
</reference>
<dbReference type="HOGENOM" id="CLU_1495250_0_0_6"/>
<dbReference type="KEGG" id="sod:Sant_1490"/>
<name>W0HWN4_9GAMM</name>
<dbReference type="Proteomes" id="UP000019028">
    <property type="component" value="Chromosome"/>
</dbReference>
<sequence>MAVYVKVIFPQRENGIIVVVVNSDGLFIIKGHNRCQQTRYFCPYSSHRLTVPIPPPNRYPLHFLSAAALLGGRTPRKRRLTARWRCAFGHPAQPLLPIAVPVCRRPSPPLLQAAVNTAASGCCRLPFPRLKVTVPRWRLPVAGYHLYSGFPLSRCGLRRIPPAGHSFPTRRLPSRRCVDG</sequence>
<accession>W0HWN4</accession>
<proteinExistence type="predicted"/>
<keyword evidence="2" id="KW-1185">Reference proteome</keyword>
<protein>
    <submittedName>
        <fullName evidence="1">Uncharacterized protein</fullName>
    </submittedName>
</protein>
<dbReference type="EMBL" id="CP006569">
    <property type="protein sequence ID" value="AHF76548.1"/>
    <property type="molecule type" value="Genomic_DNA"/>
</dbReference>
<organism evidence="1 2">
    <name type="scientific">Sodalis praecaptivus</name>
    <dbReference type="NCBI Taxonomy" id="1239307"/>
    <lineage>
        <taxon>Bacteria</taxon>
        <taxon>Pseudomonadati</taxon>
        <taxon>Pseudomonadota</taxon>
        <taxon>Gammaproteobacteria</taxon>
        <taxon>Enterobacterales</taxon>
        <taxon>Bruguierivoracaceae</taxon>
        <taxon>Sodalis</taxon>
    </lineage>
</organism>
<dbReference type="AlphaFoldDB" id="W0HWN4"/>
<evidence type="ECO:0000313" key="2">
    <source>
        <dbReference type="Proteomes" id="UP000019028"/>
    </source>
</evidence>